<protein>
    <submittedName>
        <fullName evidence="2">Putative membrane protein</fullName>
    </submittedName>
</protein>
<keyword evidence="1" id="KW-0472">Membrane</keyword>
<dbReference type="EMBL" id="LN831776">
    <property type="protein sequence ID" value="CQR51703.1"/>
    <property type="molecule type" value="Genomic_DNA"/>
</dbReference>
<name>A0A0E4H748_9BACL</name>
<evidence type="ECO:0000313" key="3">
    <source>
        <dbReference type="Proteomes" id="UP000033163"/>
    </source>
</evidence>
<sequence length="39" mass="4355">MFIPILTTLTTTQQWVLLILLAVNIGAIYCFVKFGAGKR</sequence>
<dbReference type="KEGG" id="pri:PRIO_0446"/>
<feature type="transmembrane region" description="Helical" evidence="1">
    <location>
        <begin position="12"/>
        <end position="32"/>
    </location>
</feature>
<keyword evidence="1" id="KW-0812">Transmembrane</keyword>
<proteinExistence type="predicted"/>
<dbReference type="AlphaFoldDB" id="A0A0E4H748"/>
<evidence type="ECO:0000313" key="2">
    <source>
        <dbReference type="EMBL" id="CQR51703.1"/>
    </source>
</evidence>
<reference evidence="3" key="1">
    <citation type="submission" date="2015-03" db="EMBL/GenBank/DDBJ databases">
        <authorList>
            <person name="Wibberg D."/>
        </authorList>
    </citation>
    <scope>NUCLEOTIDE SEQUENCE [LARGE SCALE GENOMIC DNA]</scope>
</reference>
<dbReference type="Proteomes" id="UP000033163">
    <property type="component" value="Chromosome I"/>
</dbReference>
<organism evidence="2 3">
    <name type="scientific">Paenibacillus riograndensis SBR5</name>
    <dbReference type="NCBI Taxonomy" id="1073571"/>
    <lineage>
        <taxon>Bacteria</taxon>
        <taxon>Bacillati</taxon>
        <taxon>Bacillota</taxon>
        <taxon>Bacilli</taxon>
        <taxon>Bacillales</taxon>
        <taxon>Paenibacillaceae</taxon>
        <taxon>Paenibacillus</taxon>
        <taxon>Paenibacillus sonchi group</taxon>
    </lineage>
</organism>
<evidence type="ECO:0000256" key="1">
    <source>
        <dbReference type="SAM" id="Phobius"/>
    </source>
</evidence>
<gene>
    <name evidence="2" type="ORF">PRIO_0446</name>
</gene>
<keyword evidence="1" id="KW-1133">Transmembrane helix</keyword>
<accession>A0A0E4H748</accession>
<dbReference type="HOGENOM" id="CLU_3313891_0_0_9"/>
<dbReference type="PATRIC" id="fig|1073571.4.peg.446"/>